<feature type="compositionally biased region" description="Low complexity" evidence="1">
    <location>
        <begin position="437"/>
        <end position="452"/>
    </location>
</feature>
<accession>A0A4U0UUM2</accession>
<feature type="region of interest" description="Disordered" evidence="1">
    <location>
        <begin position="405"/>
        <end position="424"/>
    </location>
</feature>
<feature type="region of interest" description="Disordered" evidence="1">
    <location>
        <begin position="735"/>
        <end position="770"/>
    </location>
</feature>
<feature type="region of interest" description="Disordered" evidence="1">
    <location>
        <begin position="431"/>
        <end position="454"/>
    </location>
</feature>
<feature type="region of interest" description="Disordered" evidence="1">
    <location>
        <begin position="467"/>
        <end position="511"/>
    </location>
</feature>
<feature type="compositionally biased region" description="Gly residues" evidence="1">
    <location>
        <begin position="484"/>
        <end position="493"/>
    </location>
</feature>
<proteinExistence type="predicted"/>
<reference evidence="2 3" key="1">
    <citation type="submission" date="2017-03" db="EMBL/GenBank/DDBJ databases">
        <title>Genomes of endolithic fungi from Antarctica.</title>
        <authorList>
            <person name="Coleine C."/>
            <person name="Masonjones S."/>
            <person name="Stajich J.E."/>
        </authorList>
    </citation>
    <scope>NUCLEOTIDE SEQUENCE [LARGE SCALE GENOMIC DNA]</scope>
    <source>
        <strain evidence="2 3">CCFEE 5311</strain>
    </source>
</reference>
<feature type="region of interest" description="Disordered" evidence="1">
    <location>
        <begin position="33"/>
        <end position="71"/>
    </location>
</feature>
<dbReference type="AlphaFoldDB" id="A0A4U0UUM2"/>
<comment type="caution">
    <text evidence="2">The sequence shown here is derived from an EMBL/GenBank/DDBJ whole genome shotgun (WGS) entry which is preliminary data.</text>
</comment>
<evidence type="ECO:0000313" key="3">
    <source>
        <dbReference type="Proteomes" id="UP000310066"/>
    </source>
</evidence>
<organism evidence="2 3">
    <name type="scientific">Friedmanniomyces endolithicus</name>
    <dbReference type="NCBI Taxonomy" id="329885"/>
    <lineage>
        <taxon>Eukaryota</taxon>
        <taxon>Fungi</taxon>
        <taxon>Dikarya</taxon>
        <taxon>Ascomycota</taxon>
        <taxon>Pezizomycotina</taxon>
        <taxon>Dothideomycetes</taxon>
        <taxon>Dothideomycetidae</taxon>
        <taxon>Mycosphaerellales</taxon>
        <taxon>Teratosphaeriaceae</taxon>
        <taxon>Friedmanniomyces</taxon>
    </lineage>
</organism>
<evidence type="ECO:0000313" key="2">
    <source>
        <dbReference type="EMBL" id="TKA39734.1"/>
    </source>
</evidence>
<protein>
    <submittedName>
        <fullName evidence="2">Uncharacterized protein</fullName>
    </submittedName>
</protein>
<sequence>MKRKFNLHHHPKDSPLLQRVPLAQLVSTWPNTTTTATTAKPNMSATSSSPDSDSESEGALDRLEREAEEDGENELHDLVTHHHDSGAKLKAWRKAEATDLSTPRSQMAWEDMDAMFPSIRRGDEDAVMHDAHTLPTAPTKPKPNRWTTHQLRQTEAKHSSGERESFPVSDMGLFSLLPGELRNLIYRLAFVPLPENQPVVIAGSDLICGRGACVHHRLPIAAPGMASTCLQIRNELLPIWVAENEFRFDAAMVRNRCVAAWARCLDSYAGMVRKVTLEVLVLRRDVLGMGTESEMGEVRVECPAARGDGRFEVVFSGGIPRGKVESSKVLEVVERVNGEDASEDGRAGRLAAIVGSDELAEMIFRSVPVGRASTAILKAQVVVPVDVDRLIGLEWLDNAEKAIRNGTYTQPSPRDSKANSASYDDEKYAVAGEPENQRPSSSRQQSNQQASQFENKETGMYARQNQPTEVSGGQYASPPVSAGGPRGHGGASNGYGSYDSGAPAPRGDTREPAPDLLLLAFNQALRPYTDKVENLESEIADLRAYIDQLESQRGDVHAWIDKRGLRPDVPPSIAHQMDTASHSSSPTHAAATLNAQLDRKITIVNFDLHRLQDDLNDSLPTPSFSACMLKFLPDIARLSALPSGPRYAFDLLLKLGGNLNSHGGLENGDEDDLQERRAFYNRLDGAMVDIVRGRFREEGESWGVQREIKRIEKTGAYLRNWGVEPYFPRTLEVMRDGGSGGGGGSGMVSSGMGGDGRRAVEGAASPPDYQ</sequence>
<evidence type="ECO:0000256" key="1">
    <source>
        <dbReference type="SAM" id="MobiDB-lite"/>
    </source>
</evidence>
<dbReference type="Proteomes" id="UP000310066">
    <property type="component" value="Unassembled WGS sequence"/>
</dbReference>
<name>A0A4U0UUM2_9PEZI</name>
<gene>
    <name evidence="2" type="ORF">B0A54_08371</name>
</gene>
<feature type="compositionally biased region" description="Polar residues" evidence="1">
    <location>
        <begin position="406"/>
        <end position="422"/>
    </location>
</feature>
<dbReference type="EMBL" id="NAJP01000037">
    <property type="protein sequence ID" value="TKA39734.1"/>
    <property type="molecule type" value="Genomic_DNA"/>
</dbReference>
<feature type="compositionally biased region" description="Gly residues" evidence="1">
    <location>
        <begin position="737"/>
        <end position="754"/>
    </location>
</feature>
<dbReference type="OrthoDB" id="62952at2759"/>